<comment type="catalytic activity">
    <reaction evidence="11">
        <text>1'-[1,2-diacyl-sn-glycero-3-phospho],3'-[1-acyl-sn-glycero-3-phospho]-glycerol + a 1,2-diacyl-sn-glycero-3-phosphocholine = a cardiolipin + a 1-acyl-sn-glycero-3-phosphocholine</text>
        <dbReference type="Rhea" id="RHEA:33731"/>
        <dbReference type="ChEBI" id="CHEBI:57643"/>
        <dbReference type="ChEBI" id="CHEBI:58168"/>
        <dbReference type="ChEBI" id="CHEBI:62237"/>
        <dbReference type="ChEBI" id="CHEBI:64743"/>
    </reaction>
    <physiologicalReaction direction="left-to-right" evidence="11">
        <dbReference type="Rhea" id="RHEA:33732"/>
    </physiologicalReaction>
    <physiologicalReaction direction="right-to-left" evidence="11">
        <dbReference type="Rhea" id="RHEA:33733"/>
    </physiologicalReaction>
</comment>
<dbReference type="PANTHER" id="PTHR12497:SF0">
    <property type="entry name" value="TAFAZZIN"/>
    <property type="match status" value="1"/>
</dbReference>
<evidence type="ECO:0000313" key="15">
    <source>
        <dbReference type="Proteomes" id="UP000777482"/>
    </source>
</evidence>
<evidence type="ECO:0000256" key="11">
    <source>
        <dbReference type="ARBA" id="ARBA00047906"/>
    </source>
</evidence>
<proteinExistence type="inferred from homology"/>
<keyword evidence="4" id="KW-1000">Mitochondrion outer membrane</keyword>
<reference evidence="14 15" key="1">
    <citation type="submission" date="2020-11" db="EMBL/GenBank/DDBJ databases">
        <title>Kefir isolates.</title>
        <authorList>
            <person name="Marcisauskas S."/>
            <person name="Kim Y."/>
            <person name="Blasche S."/>
        </authorList>
    </citation>
    <scope>NUCLEOTIDE SEQUENCE [LARGE SCALE GENOMIC DNA]</scope>
    <source>
        <strain evidence="14 15">KR</strain>
    </source>
</reference>
<evidence type="ECO:0000256" key="6">
    <source>
        <dbReference type="ARBA" id="ARBA00023098"/>
    </source>
</evidence>
<dbReference type="CDD" id="cd07989">
    <property type="entry name" value="LPLAT_AGPAT-like"/>
    <property type="match status" value="1"/>
</dbReference>
<keyword evidence="6" id="KW-0443">Lipid metabolism</keyword>
<dbReference type="GO" id="GO:0035965">
    <property type="term" value="P:cardiolipin acyl-chain remodeling"/>
    <property type="evidence" value="ECO:0007669"/>
    <property type="project" value="TreeGrafter"/>
</dbReference>
<keyword evidence="7" id="KW-0496">Mitochondrion</keyword>
<evidence type="ECO:0000256" key="12">
    <source>
        <dbReference type="RuleBase" id="RU365062"/>
    </source>
</evidence>
<evidence type="ECO:0000256" key="4">
    <source>
        <dbReference type="ARBA" id="ARBA00022787"/>
    </source>
</evidence>
<dbReference type="AlphaFoldDB" id="A0A9P6W3Y2"/>
<comment type="subcellular location">
    <subcellularLocation>
        <location evidence="1">Mitochondrion inner membrane</location>
        <topology evidence="1">Peripheral membrane protein</topology>
        <orientation evidence="1">Intermembrane side</orientation>
    </subcellularLocation>
    <subcellularLocation>
        <location evidence="10">Mitochondrion outer membrane</location>
        <topology evidence="10">Peripheral membrane protein</topology>
        <orientation evidence="10">Intermembrane side</orientation>
    </subcellularLocation>
</comment>
<keyword evidence="8" id="KW-0472">Membrane</keyword>
<dbReference type="GO" id="GO:0005741">
    <property type="term" value="C:mitochondrial outer membrane"/>
    <property type="evidence" value="ECO:0007669"/>
    <property type="project" value="UniProtKB-SubCell"/>
</dbReference>
<dbReference type="EMBL" id="PUHQ01000031">
    <property type="protein sequence ID" value="KAG0661836.1"/>
    <property type="molecule type" value="Genomic_DNA"/>
</dbReference>
<organism evidence="14 15">
    <name type="scientific">Rhodotorula mucilaginosa</name>
    <name type="common">Yeast</name>
    <name type="synonym">Rhodotorula rubra</name>
    <dbReference type="NCBI Taxonomy" id="5537"/>
    <lineage>
        <taxon>Eukaryota</taxon>
        <taxon>Fungi</taxon>
        <taxon>Dikarya</taxon>
        <taxon>Basidiomycota</taxon>
        <taxon>Pucciniomycotina</taxon>
        <taxon>Microbotryomycetes</taxon>
        <taxon>Sporidiobolales</taxon>
        <taxon>Sporidiobolaceae</taxon>
        <taxon>Rhodotorula</taxon>
    </lineage>
</organism>
<evidence type="ECO:0000256" key="8">
    <source>
        <dbReference type="ARBA" id="ARBA00023136"/>
    </source>
</evidence>
<accession>A0A9P6W3Y2</accession>
<evidence type="ECO:0000313" key="14">
    <source>
        <dbReference type="EMBL" id="KAG0661836.1"/>
    </source>
</evidence>
<evidence type="ECO:0000256" key="10">
    <source>
        <dbReference type="ARBA" id="ARBA00024323"/>
    </source>
</evidence>
<dbReference type="PANTHER" id="PTHR12497">
    <property type="entry name" value="TAZ PROTEIN TAFAZZIN"/>
    <property type="match status" value="1"/>
</dbReference>
<dbReference type="SMART" id="SM00563">
    <property type="entry name" value="PlsC"/>
    <property type="match status" value="1"/>
</dbReference>
<dbReference type="OrthoDB" id="193467at2759"/>
<feature type="domain" description="Phospholipid/glycerol acyltransferase" evidence="13">
    <location>
        <begin position="41"/>
        <end position="231"/>
    </location>
</feature>
<keyword evidence="5" id="KW-0999">Mitochondrion inner membrane</keyword>
<dbReference type="Proteomes" id="UP000777482">
    <property type="component" value="Unassembled WGS sequence"/>
</dbReference>
<evidence type="ECO:0000259" key="13">
    <source>
        <dbReference type="SMART" id="SM00563"/>
    </source>
</evidence>
<sequence>MGSVPFAVGAFSKLFLRYGCRNVRVEGLPAFLQHLESDRGVLTLANHVSVADISFCGIMGWPLGSVDEPFMWGSLPLRNFLNPKTLRWTLGASDMMFNVRPSVASEAKRSANPPAKLLPYSLRSSDAQGKLDSWFFTKGQVIETFRGKGIYQKAIDVATQKLEEGNWVRCGLPGDGLTELMPLHAQVHIFPEGRIKQEDLHNLRRFKWGISRMLMECERLPLIVPVWIKGTFFYILHSTALVSESLEASGFEQVMDEPRVWPNFAPRLNKDVTILFGDPINSAVEPHLAKYHKRFPEGWRPADHERSVELDLEEEPRELARMRSEMAKVMRRELMRLGERVEEVEKRPPGPLAGW</sequence>
<dbReference type="GO" id="GO:0007007">
    <property type="term" value="P:inner mitochondrial membrane organization"/>
    <property type="evidence" value="ECO:0007669"/>
    <property type="project" value="TreeGrafter"/>
</dbReference>
<evidence type="ECO:0000256" key="7">
    <source>
        <dbReference type="ARBA" id="ARBA00023128"/>
    </source>
</evidence>
<name>A0A9P6W3Y2_RHOMI</name>
<keyword evidence="15" id="KW-1185">Reference proteome</keyword>
<evidence type="ECO:0000256" key="9">
    <source>
        <dbReference type="ARBA" id="ARBA00023315"/>
    </source>
</evidence>
<dbReference type="InterPro" id="IPR000872">
    <property type="entry name" value="Tafazzin"/>
</dbReference>
<evidence type="ECO:0000256" key="2">
    <source>
        <dbReference type="ARBA" id="ARBA00010524"/>
    </source>
</evidence>
<gene>
    <name evidence="14" type="ORF">C6P46_003727</name>
</gene>
<dbReference type="GO" id="GO:0047184">
    <property type="term" value="F:1-acylglycerophosphocholine O-acyltransferase activity"/>
    <property type="evidence" value="ECO:0007669"/>
    <property type="project" value="TreeGrafter"/>
</dbReference>
<evidence type="ECO:0000256" key="5">
    <source>
        <dbReference type="ARBA" id="ARBA00022792"/>
    </source>
</evidence>
<keyword evidence="9" id="KW-0012">Acyltransferase</keyword>
<dbReference type="Pfam" id="PF01553">
    <property type="entry name" value="Acyltransferase"/>
    <property type="match status" value="1"/>
</dbReference>
<evidence type="ECO:0000256" key="3">
    <source>
        <dbReference type="ARBA" id="ARBA00022679"/>
    </source>
</evidence>
<dbReference type="InterPro" id="IPR002123">
    <property type="entry name" value="Plipid/glycerol_acylTrfase"/>
</dbReference>
<comment type="caution">
    <text evidence="14">The sequence shown here is derived from an EMBL/GenBank/DDBJ whole genome shotgun (WGS) entry which is preliminary data.</text>
</comment>
<evidence type="ECO:0000256" key="1">
    <source>
        <dbReference type="ARBA" id="ARBA00004137"/>
    </source>
</evidence>
<comment type="similarity">
    <text evidence="2 12">Belongs to the taffazin family.</text>
</comment>
<dbReference type="GO" id="GO:0005743">
    <property type="term" value="C:mitochondrial inner membrane"/>
    <property type="evidence" value="ECO:0007669"/>
    <property type="project" value="UniProtKB-SubCell"/>
</dbReference>
<keyword evidence="3" id="KW-0808">Transferase</keyword>
<protein>
    <recommendedName>
        <fullName evidence="12">Tafazzin family protein</fullName>
    </recommendedName>
</protein>